<feature type="domain" description="PAC" evidence="13">
    <location>
        <begin position="467"/>
        <end position="517"/>
    </location>
</feature>
<evidence type="ECO:0000313" key="16">
    <source>
        <dbReference type="Proteomes" id="UP000237839"/>
    </source>
</evidence>
<dbReference type="InterPro" id="IPR003594">
    <property type="entry name" value="HATPase_dom"/>
</dbReference>
<dbReference type="GO" id="GO:0000155">
    <property type="term" value="F:phosphorelay sensor kinase activity"/>
    <property type="evidence" value="ECO:0007669"/>
    <property type="project" value="InterPro"/>
</dbReference>
<organism evidence="15 16">
    <name type="scientific">Solimicrobium silvestre</name>
    <dbReference type="NCBI Taxonomy" id="2099400"/>
    <lineage>
        <taxon>Bacteria</taxon>
        <taxon>Pseudomonadati</taxon>
        <taxon>Pseudomonadota</taxon>
        <taxon>Betaproteobacteria</taxon>
        <taxon>Burkholderiales</taxon>
        <taxon>Oxalobacteraceae</taxon>
        <taxon>Solimicrobium</taxon>
    </lineage>
</organism>
<dbReference type="CDD" id="cd00082">
    <property type="entry name" value="HisKA"/>
    <property type="match status" value="1"/>
</dbReference>
<dbReference type="EC" id="2.7.13.3" evidence="3"/>
<dbReference type="Gene3D" id="3.30.450.20">
    <property type="entry name" value="PAS domain"/>
    <property type="match status" value="2"/>
</dbReference>
<dbReference type="PROSITE" id="PS50113">
    <property type="entry name" value="PAC"/>
    <property type="match status" value="1"/>
</dbReference>
<evidence type="ECO:0000256" key="11">
    <source>
        <dbReference type="SAM" id="Phobius"/>
    </source>
</evidence>
<dbReference type="InterPro" id="IPR004358">
    <property type="entry name" value="Sig_transdc_His_kin-like_C"/>
</dbReference>
<dbReference type="SUPFAM" id="SSF55874">
    <property type="entry name" value="ATPase domain of HSP90 chaperone/DNA topoisomerase II/histidine kinase"/>
    <property type="match status" value="1"/>
</dbReference>
<proteinExistence type="predicted"/>
<comment type="catalytic activity">
    <reaction evidence="1">
        <text>ATP + protein L-histidine = ADP + protein N-phospho-L-histidine.</text>
        <dbReference type="EC" id="2.7.13.3"/>
    </reaction>
</comment>
<dbReference type="Proteomes" id="UP000237839">
    <property type="component" value="Unassembled WGS sequence"/>
</dbReference>
<dbReference type="InterPro" id="IPR003660">
    <property type="entry name" value="HAMP_dom"/>
</dbReference>
<gene>
    <name evidence="15" type="ORF">S2091_4118</name>
</gene>
<protein>
    <recommendedName>
        <fullName evidence="3">histidine kinase</fullName>
        <ecNumber evidence="3">2.7.13.3</ecNumber>
    </recommendedName>
</protein>
<keyword evidence="6" id="KW-0808">Transferase</keyword>
<dbReference type="PRINTS" id="PR00344">
    <property type="entry name" value="BCTRLSENSOR"/>
</dbReference>
<comment type="caution">
    <text evidence="15">The sequence shown here is derived from an EMBL/GenBank/DDBJ whole genome shotgun (WGS) entry which is preliminary data.</text>
</comment>
<dbReference type="InterPro" id="IPR000014">
    <property type="entry name" value="PAS"/>
</dbReference>
<dbReference type="InterPro" id="IPR003661">
    <property type="entry name" value="HisK_dim/P_dom"/>
</dbReference>
<dbReference type="InterPro" id="IPR033479">
    <property type="entry name" value="dCache_1"/>
</dbReference>
<dbReference type="Pfam" id="PF00672">
    <property type="entry name" value="HAMP"/>
    <property type="match status" value="1"/>
</dbReference>
<evidence type="ECO:0000259" key="12">
    <source>
        <dbReference type="PROSITE" id="PS50109"/>
    </source>
</evidence>
<keyword evidence="8" id="KW-0418">Kinase</keyword>
<dbReference type="InterPro" id="IPR000700">
    <property type="entry name" value="PAS-assoc_C"/>
</dbReference>
<evidence type="ECO:0000256" key="9">
    <source>
        <dbReference type="ARBA" id="ARBA00022989"/>
    </source>
</evidence>
<dbReference type="CDD" id="cd12912">
    <property type="entry name" value="PDC2_MCP_like"/>
    <property type="match status" value="1"/>
</dbReference>
<evidence type="ECO:0000256" key="8">
    <source>
        <dbReference type="ARBA" id="ARBA00022777"/>
    </source>
</evidence>
<evidence type="ECO:0000256" key="6">
    <source>
        <dbReference type="ARBA" id="ARBA00022679"/>
    </source>
</evidence>
<dbReference type="Pfam" id="PF02518">
    <property type="entry name" value="HATPase_c"/>
    <property type="match status" value="1"/>
</dbReference>
<keyword evidence="10 11" id="KW-0472">Membrane</keyword>
<sequence length="814" mass="91976">MKLKLNIIYKLIGYLVIVSALPLLIFAIISYDVVRDTILDLTGQYSTQLVGNQRDYLQQQVVEQIENLATRIASSEEISAVLVKADSTNNREHNTFDELSTQAEIRQSLSLYSSLKGIVSIDLFSVRGHQFYVGDTLSEPLVDDKVRVALFIAAIAEKKPVYWRGVENNLNTASTAHKVLTAIKVIRHFSATSQLSEPVGMLLINYSTDYLFDHFSQVDLGLHSYMIVTDSEGRMIYSPERGKIGQVMSDEIKSQLKNQMELNSGSSIIHINGRDNLVSMAKLDTKTWRVFGIIPQETLLAPMNRLTQILMMLVILSFIVIFFASQIFRRNMVAPIQAISDGFRRIQDKNINLAHHLVVPKSKDEISELVVWFNEFLDTHRMRLQYEQDLLDSQYKFASIFKQAPMPLALVRIETGEFIDVNDFWLDQFGYSRNEIIGRTSMEMKLWLDISDRNLALDQIKQTKVVNRFEIRQRTKDGRILICLMSGRPIKFQDDTFFIFAPVDITGQRAAELEIQENNLQLESRVLSRTAQLQKTNEELNLALESLNLTKGELVRSEKLAALGSLVAGVAHEINTPVGIIVTSASVLNDASTEINNNVNEGNIRKSQIVEYIHVAIESSRLIIANANRAARLIQSFKQVAVDQTSEQRREFELHEFLHELITSLNPTLRKAKTKIEMRPGGISQIRMDSYPGLLAQVVTNLTMNSVTHAFNNRDFGHIIIETNLADDHVLINFRDDGCGIPEDILGKIFDPFFTTRRGQGGTGLGLNIVFNIVSKQFSGTISAHNNADGGALFKINIPRITRQLSDNEYIRIP</sequence>
<keyword evidence="16" id="KW-1185">Reference proteome</keyword>
<dbReference type="InterPro" id="IPR035965">
    <property type="entry name" value="PAS-like_dom_sf"/>
</dbReference>
<feature type="domain" description="HAMP" evidence="14">
    <location>
        <begin position="330"/>
        <end position="385"/>
    </location>
</feature>
<evidence type="ECO:0000313" key="15">
    <source>
        <dbReference type="EMBL" id="PRC91223.1"/>
    </source>
</evidence>
<dbReference type="InterPro" id="IPR005467">
    <property type="entry name" value="His_kinase_dom"/>
</dbReference>
<comment type="subcellular location">
    <subcellularLocation>
        <location evidence="2">Cell membrane</location>
        <topology evidence="2">Multi-pass membrane protein</topology>
    </subcellularLocation>
</comment>
<evidence type="ECO:0000256" key="2">
    <source>
        <dbReference type="ARBA" id="ARBA00004651"/>
    </source>
</evidence>
<dbReference type="InterPro" id="IPR036097">
    <property type="entry name" value="HisK_dim/P_sf"/>
</dbReference>
<feature type="domain" description="Histidine kinase" evidence="12">
    <location>
        <begin position="569"/>
        <end position="802"/>
    </location>
</feature>
<dbReference type="Gene3D" id="1.10.287.130">
    <property type="match status" value="1"/>
</dbReference>
<dbReference type="PROSITE" id="PS50109">
    <property type="entry name" value="HIS_KIN"/>
    <property type="match status" value="1"/>
</dbReference>
<evidence type="ECO:0000256" key="10">
    <source>
        <dbReference type="ARBA" id="ARBA00023136"/>
    </source>
</evidence>
<evidence type="ECO:0000256" key="3">
    <source>
        <dbReference type="ARBA" id="ARBA00012438"/>
    </source>
</evidence>
<feature type="transmembrane region" description="Helical" evidence="11">
    <location>
        <begin position="12"/>
        <end position="31"/>
    </location>
</feature>
<dbReference type="SMART" id="SM00388">
    <property type="entry name" value="HisKA"/>
    <property type="match status" value="1"/>
</dbReference>
<dbReference type="PANTHER" id="PTHR43065">
    <property type="entry name" value="SENSOR HISTIDINE KINASE"/>
    <property type="match status" value="1"/>
</dbReference>
<dbReference type="SMART" id="SM00387">
    <property type="entry name" value="HATPase_c"/>
    <property type="match status" value="1"/>
</dbReference>
<keyword evidence="9 11" id="KW-1133">Transmembrane helix</keyword>
<dbReference type="SUPFAM" id="SSF47384">
    <property type="entry name" value="Homodimeric domain of signal transducing histidine kinase"/>
    <property type="match status" value="1"/>
</dbReference>
<evidence type="ECO:0000256" key="5">
    <source>
        <dbReference type="ARBA" id="ARBA00022553"/>
    </source>
</evidence>
<dbReference type="InterPro" id="IPR036890">
    <property type="entry name" value="HATPase_C_sf"/>
</dbReference>
<keyword evidence="4" id="KW-1003">Cell membrane</keyword>
<dbReference type="Pfam" id="PF02743">
    <property type="entry name" value="dCache_1"/>
    <property type="match status" value="1"/>
</dbReference>
<dbReference type="Pfam" id="PF13426">
    <property type="entry name" value="PAS_9"/>
    <property type="match status" value="1"/>
</dbReference>
<dbReference type="PROSITE" id="PS50885">
    <property type="entry name" value="HAMP"/>
    <property type="match status" value="1"/>
</dbReference>
<dbReference type="PANTHER" id="PTHR43065:SF47">
    <property type="match status" value="1"/>
</dbReference>
<dbReference type="Gene3D" id="6.10.340.10">
    <property type="match status" value="1"/>
</dbReference>
<dbReference type="AlphaFoldDB" id="A0A2S9GU37"/>
<dbReference type="EMBL" id="PUGF01000027">
    <property type="protein sequence ID" value="PRC91223.1"/>
    <property type="molecule type" value="Genomic_DNA"/>
</dbReference>
<evidence type="ECO:0000256" key="1">
    <source>
        <dbReference type="ARBA" id="ARBA00000085"/>
    </source>
</evidence>
<keyword evidence="7 11" id="KW-0812">Transmembrane</keyword>
<dbReference type="SUPFAM" id="SSF55785">
    <property type="entry name" value="PYP-like sensor domain (PAS domain)"/>
    <property type="match status" value="1"/>
</dbReference>
<evidence type="ECO:0000259" key="13">
    <source>
        <dbReference type="PROSITE" id="PS50113"/>
    </source>
</evidence>
<dbReference type="Gene3D" id="3.30.565.10">
    <property type="entry name" value="Histidine kinase-like ATPase, C-terminal domain"/>
    <property type="match status" value="1"/>
</dbReference>
<dbReference type="OrthoDB" id="9177862at2"/>
<reference evidence="15 16" key="1">
    <citation type="submission" date="2018-02" db="EMBL/GenBank/DDBJ databases">
        <title>Solimicrobium silvestre gen. nov., sp. nov., isolated from alpine forest soil.</title>
        <authorList>
            <person name="Margesin R."/>
            <person name="Albuquerque L."/>
            <person name="Zhang D.-C."/>
            <person name="Froufe H.J.C."/>
            <person name="Severino R."/>
            <person name="Roxo I."/>
            <person name="Egas C."/>
            <person name="Da Costa M.S."/>
        </authorList>
    </citation>
    <scope>NUCLEOTIDE SEQUENCE [LARGE SCALE GENOMIC DNA]</scope>
    <source>
        <strain evidence="15 16">S20-91</strain>
    </source>
</reference>
<dbReference type="CDD" id="cd00130">
    <property type="entry name" value="PAS"/>
    <property type="match status" value="1"/>
</dbReference>
<evidence type="ECO:0000256" key="7">
    <source>
        <dbReference type="ARBA" id="ARBA00022692"/>
    </source>
</evidence>
<dbReference type="NCBIfam" id="TIGR00229">
    <property type="entry name" value="sensory_box"/>
    <property type="match status" value="1"/>
</dbReference>
<accession>A0A2S9GU37</accession>
<evidence type="ECO:0000256" key="4">
    <source>
        <dbReference type="ARBA" id="ARBA00022475"/>
    </source>
</evidence>
<keyword evidence="5" id="KW-0597">Phosphoprotein</keyword>
<dbReference type="GO" id="GO:0005886">
    <property type="term" value="C:plasma membrane"/>
    <property type="evidence" value="ECO:0007669"/>
    <property type="project" value="UniProtKB-SubCell"/>
</dbReference>
<dbReference type="RefSeq" id="WP_105533847.1">
    <property type="nucleotide sequence ID" value="NZ_PUGF01000027.1"/>
</dbReference>
<name>A0A2S9GU37_9BURK</name>
<feature type="transmembrane region" description="Helical" evidence="11">
    <location>
        <begin position="309"/>
        <end position="328"/>
    </location>
</feature>
<evidence type="ECO:0000259" key="14">
    <source>
        <dbReference type="PROSITE" id="PS50885"/>
    </source>
</evidence>